<reference evidence="1 2" key="1">
    <citation type="journal article" date="2018" name="Syst. Appl. Microbiol.">
        <title>Ereboglobus luteus gen. nov. sp. nov. from cockroach guts, and new insights into the oxygen relationship of the genera Opitutus and Didymococcus (Verrucomicrobia: Opitutaceae).</title>
        <authorList>
            <person name="Tegtmeier D."/>
            <person name="Belitz A."/>
            <person name="Radek R."/>
            <person name="Heimerl T."/>
            <person name="Brune A."/>
        </authorList>
    </citation>
    <scope>NUCLEOTIDE SEQUENCE [LARGE SCALE GENOMIC DNA]</scope>
    <source>
        <strain evidence="1 2">Ho45</strain>
    </source>
</reference>
<dbReference type="KEGG" id="elut:CKA38_05140"/>
<dbReference type="Proteomes" id="UP000244896">
    <property type="component" value="Chromosome"/>
</dbReference>
<name>A0A2U8E1L1_9BACT</name>
<accession>A0A2U8E1L1</accession>
<dbReference type="AlphaFoldDB" id="A0A2U8E1L1"/>
<organism evidence="1 2">
    <name type="scientific">Ereboglobus luteus</name>
    <dbReference type="NCBI Taxonomy" id="1796921"/>
    <lineage>
        <taxon>Bacteria</taxon>
        <taxon>Pseudomonadati</taxon>
        <taxon>Verrucomicrobiota</taxon>
        <taxon>Opitutia</taxon>
        <taxon>Opitutales</taxon>
        <taxon>Opitutaceae</taxon>
        <taxon>Ereboglobus</taxon>
    </lineage>
</organism>
<dbReference type="EMBL" id="CP023004">
    <property type="protein sequence ID" value="AWI08721.1"/>
    <property type="molecule type" value="Genomic_DNA"/>
</dbReference>
<dbReference type="InterPro" id="IPR024265">
    <property type="entry name" value="DUF3788"/>
</dbReference>
<gene>
    <name evidence="1" type="ORF">CKA38_05140</name>
</gene>
<evidence type="ECO:0000313" key="2">
    <source>
        <dbReference type="Proteomes" id="UP000244896"/>
    </source>
</evidence>
<keyword evidence="2" id="KW-1185">Reference proteome</keyword>
<evidence type="ECO:0008006" key="3">
    <source>
        <dbReference type="Google" id="ProtNLM"/>
    </source>
</evidence>
<dbReference type="OrthoDB" id="1050063at2"/>
<proteinExistence type="predicted"/>
<protein>
    <recommendedName>
        <fullName evidence="3">DUF3788 domain-containing protein</fullName>
    </recommendedName>
</protein>
<evidence type="ECO:0000313" key="1">
    <source>
        <dbReference type="EMBL" id="AWI08721.1"/>
    </source>
</evidence>
<sequence>MERPLLNDPNLPPDTVVLKKTLGRSHAAYEALAAGASGAGLEMSWRYYNDGKAWLCKVTHKKKTVFWLSVWDGLFKIGFHFTEKTRTGVAELDIDANIKSTFARAQAVGKLVSLGLDVRKKSQVRDVLTLAEYKKSLK</sequence>
<dbReference type="Pfam" id="PF12663">
    <property type="entry name" value="DUF3788"/>
    <property type="match status" value="1"/>
</dbReference>